<dbReference type="SUPFAM" id="SSF56801">
    <property type="entry name" value="Acetyl-CoA synthetase-like"/>
    <property type="match status" value="1"/>
</dbReference>
<evidence type="ECO:0000313" key="3">
    <source>
        <dbReference type="EMBL" id="CAB4671147.1"/>
    </source>
</evidence>
<dbReference type="AlphaFoldDB" id="A0A6J6MA55"/>
<dbReference type="Gene3D" id="2.30.38.10">
    <property type="entry name" value="Luciferase, Domain 3"/>
    <property type="match status" value="1"/>
</dbReference>
<organism evidence="3">
    <name type="scientific">freshwater metagenome</name>
    <dbReference type="NCBI Taxonomy" id="449393"/>
    <lineage>
        <taxon>unclassified sequences</taxon>
        <taxon>metagenomes</taxon>
        <taxon>ecological metagenomes</taxon>
    </lineage>
</organism>
<protein>
    <submittedName>
        <fullName evidence="3">Unannotated protein</fullName>
    </submittedName>
</protein>
<dbReference type="InterPro" id="IPR000873">
    <property type="entry name" value="AMP-dep_synth/lig_dom"/>
</dbReference>
<name>A0A6J6MA55_9ZZZZ</name>
<dbReference type="InterPro" id="IPR045851">
    <property type="entry name" value="AMP-bd_C_sf"/>
</dbReference>
<dbReference type="Pfam" id="PF13193">
    <property type="entry name" value="AMP-binding_C"/>
    <property type="match status" value="1"/>
</dbReference>
<proteinExistence type="predicted"/>
<sequence>MLTRVEAIAELTSSGSPFELETVNIHGNPLRVFKNAPTSLRDVWLSAAQRGDAPYFHYDDVTTTYGGAHQQVTAVAAWLAERGVKKGDRVAVGMRNYPEWAMAHWAIQCIGAVTVSLNAWWIADELKYAFTDSGATAAIVDGERLERLSDELLSDCGVHSVLVVRGETREGTFAWSDIASNTSAALPDVVINADDDATILYTSGTTGFPKGAAGSHRNYITNIWNGLFAVALAGKMAGVAPSPSNAPKPQAIAFTTFPYFHIAGLCGMTSHTNNGGAIVSQFKWDPADAMRLIEKYKVASFGGVPTVVRSMLEHPERDKYDLSSLTAISQGGAPVAPDSVARIEKDFAGKVGAANGYGLTETTAAIIGNSGAAYFAKKDSVGLPYVGTDIRIVGEDGQDVPPGSIGEIWVYGPNNVRGYWNKPEETAKAFTDGWFHTGDAGLIDPDGFIYVVDRIKDMVLRGGENVYCVEVETVLFEADAVKDCAVIGIPHDKLGEEVAAVIVAADGHGPQSAENVLEHLRSRLAGFKVPSKVFWHHEDLPRNAAGKVLKKDLRDLYS</sequence>
<dbReference type="InterPro" id="IPR020845">
    <property type="entry name" value="AMP-binding_CS"/>
</dbReference>
<dbReference type="Pfam" id="PF00501">
    <property type="entry name" value="AMP-binding"/>
    <property type="match status" value="1"/>
</dbReference>
<dbReference type="InterPro" id="IPR025110">
    <property type="entry name" value="AMP-bd_C"/>
</dbReference>
<reference evidence="3" key="1">
    <citation type="submission" date="2020-05" db="EMBL/GenBank/DDBJ databases">
        <authorList>
            <person name="Chiriac C."/>
            <person name="Salcher M."/>
            <person name="Ghai R."/>
            <person name="Kavagutti S V."/>
        </authorList>
    </citation>
    <scope>NUCLEOTIDE SEQUENCE</scope>
</reference>
<dbReference type="PANTHER" id="PTHR43767">
    <property type="entry name" value="LONG-CHAIN-FATTY-ACID--COA LIGASE"/>
    <property type="match status" value="1"/>
</dbReference>
<feature type="domain" description="AMP-dependent synthetase/ligase" evidence="1">
    <location>
        <begin position="46"/>
        <end position="420"/>
    </location>
</feature>
<accession>A0A6J6MA55</accession>
<dbReference type="Gene3D" id="3.40.50.980">
    <property type="match status" value="2"/>
</dbReference>
<dbReference type="GO" id="GO:0016878">
    <property type="term" value="F:acid-thiol ligase activity"/>
    <property type="evidence" value="ECO:0007669"/>
    <property type="project" value="UniProtKB-ARBA"/>
</dbReference>
<gene>
    <name evidence="3" type="ORF">UFOPK2295_00810</name>
</gene>
<dbReference type="Gene3D" id="3.30.300.30">
    <property type="match status" value="1"/>
</dbReference>
<dbReference type="PANTHER" id="PTHR43767:SF1">
    <property type="entry name" value="NONRIBOSOMAL PEPTIDE SYNTHASE PES1 (EUROFUNG)-RELATED"/>
    <property type="match status" value="1"/>
</dbReference>
<evidence type="ECO:0000259" key="2">
    <source>
        <dbReference type="Pfam" id="PF13193"/>
    </source>
</evidence>
<evidence type="ECO:0000259" key="1">
    <source>
        <dbReference type="Pfam" id="PF00501"/>
    </source>
</evidence>
<dbReference type="EMBL" id="CAEZWV010000013">
    <property type="protein sequence ID" value="CAB4671147.1"/>
    <property type="molecule type" value="Genomic_DNA"/>
</dbReference>
<dbReference type="InterPro" id="IPR050237">
    <property type="entry name" value="ATP-dep_AMP-bd_enzyme"/>
</dbReference>
<feature type="domain" description="AMP-binding enzyme C-terminal" evidence="2">
    <location>
        <begin position="470"/>
        <end position="547"/>
    </location>
</feature>
<dbReference type="PROSITE" id="PS00455">
    <property type="entry name" value="AMP_BINDING"/>
    <property type="match status" value="1"/>
</dbReference>